<evidence type="ECO:0008006" key="4">
    <source>
        <dbReference type="Google" id="ProtNLM"/>
    </source>
</evidence>
<proteinExistence type="predicted"/>
<comment type="caution">
    <text evidence="3">The sequence shown here is derived from an EMBL/GenBank/DDBJ whole genome shotgun (WGS) entry which is preliminary data.</text>
</comment>
<dbReference type="AlphaFoldDB" id="A0A7C4LNN2"/>
<organism evidence="3">
    <name type="scientific">Schlesneria paludicola</name>
    <dbReference type="NCBI Taxonomy" id="360056"/>
    <lineage>
        <taxon>Bacteria</taxon>
        <taxon>Pseudomonadati</taxon>
        <taxon>Planctomycetota</taxon>
        <taxon>Planctomycetia</taxon>
        <taxon>Planctomycetales</taxon>
        <taxon>Planctomycetaceae</taxon>
        <taxon>Schlesneria</taxon>
    </lineage>
</organism>
<sequence>MPRTECLIAALLIASACAVAWAACPFCPPSGPTRSEQIAQADLAVLARWERLIEPRGELEGADPQTVFRVVEVLRTTGRPLKAGEKITVNTLQEGKPGQLFVLLASATEGLPDWHSLFEVTLDAYQYLKQAPSLEEPAVKRLRYFLKFLEVGDTFIANDAFAEFSVARYQDVAQLAPYLSREKLRRWLADDSDSTQVRHGFYGLLLGLCGNEEDARYLAGRVLPPPASDRPRLGLDGLMAGYVLLTGERGLRELVAAKIQVPSRIDGEVSAVMGALRFLWEYVPERVPRAQVVAAMRLLLDDTRHGELAVIDLARWKDWDSLPRVIAVYGQPPFETREGKEKLVQFVLVAQKDLSATADEPRLRQARSFLQRLRREEPDVVRAAEKWLAPARGRSTPAQPPLEGNLDDQSASSPGRHP</sequence>
<name>A0A7C4LNN2_9PLAN</name>
<feature type="chain" id="PRO_5027545009" description="HEAT repeat domain-containing protein" evidence="2">
    <location>
        <begin position="23"/>
        <end position="418"/>
    </location>
</feature>
<gene>
    <name evidence="3" type="ORF">ENS64_17160</name>
</gene>
<evidence type="ECO:0000256" key="1">
    <source>
        <dbReference type="SAM" id="MobiDB-lite"/>
    </source>
</evidence>
<feature type="region of interest" description="Disordered" evidence="1">
    <location>
        <begin position="385"/>
        <end position="418"/>
    </location>
</feature>
<dbReference type="EMBL" id="DSVQ01000019">
    <property type="protein sequence ID" value="HGT40976.1"/>
    <property type="molecule type" value="Genomic_DNA"/>
</dbReference>
<dbReference type="PROSITE" id="PS51257">
    <property type="entry name" value="PROKAR_LIPOPROTEIN"/>
    <property type="match status" value="1"/>
</dbReference>
<protein>
    <recommendedName>
        <fullName evidence="4">HEAT repeat domain-containing protein</fullName>
    </recommendedName>
</protein>
<evidence type="ECO:0000256" key="2">
    <source>
        <dbReference type="SAM" id="SignalP"/>
    </source>
</evidence>
<feature type="compositionally biased region" description="Polar residues" evidence="1">
    <location>
        <begin position="407"/>
        <end position="418"/>
    </location>
</feature>
<evidence type="ECO:0000313" key="3">
    <source>
        <dbReference type="EMBL" id="HGT40976.1"/>
    </source>
</evidence>
<keyword evidence="2" id="KW-0732">Signal</keyword>
<reference evidence="3" key="1">
    <citation type="journal article" date="2020" name="mSystems">
        <title>Genome- and Community-Level Interaction Insights into Carbon Utilization and Element Cycling Functions of Hydrothermarchaeota in Hydrothermal Sediment.</title>
        <authorList>
            <person name="Zhou Z."/>
            <person name="Liu Y."/>
            <person name="Xu W."/>
            <person name="Pan J."/>
            <person name="Luo Z.H."/>
            <person name="Li M."/>
        </authorList>
    </citation>
    <scope>NUCLEOTIDE SEQUENCE [LARGE SCALE GENOMIC DNA]</scope>
    <source>
        <strain evidence="3">SpSt-508</strain>
    </source>
</reference>
<accession>A0A7C4LNN2</accession>
<feature type="signal peptide" evidence="2">
    <location>
        <begin position="1"/>
        <end position="22"/>
    </location>
</feature>